<proteinExistence type="predicted"/>
<organism evidence="1 2">
    <name type="scientific">Aliikangiella maris</name>
    <dbReference type="NCBI Taxonomy" id="3162458"/>
    <lineage>
        <taxon>Bacteria</taxon>
        <taxon>Pseudomonadati</taxon>
        <taxon>Pseudomonadota</taxon>
        <taxon>Gammaproteobacteria</taxon>
        <taxon>Oceanospirillales</taxon>
        <taxon>Pleioneaceae</taxon>
        <taxon>Aliikangiella</taxon>
    </lineage>
</organism>
<dbReference type="EMBL" id="JBEVCJ010000012">
    <property type="protein sequence ID" value="MET1255678.1"/>
    <property type="molecule type" value="Genomic_DNA"/>
</dbReference>
<accession>A0ABV2BUS2</accession>
<comment type="caution">
    <text evidence="1">The sequence shown here is derived from an EMBL/GenBank/DDBJ whole genome shotgun (WGS) entry which is preliminary data.</text>
</comment>
<protein>
    <submittedName>
        <fullName evidence="1">Lipoprotein</fullName>
    </submittedName>
</protein>
<evidence type="ECO:0000313" key="2">
    <source>
        <dbReference type="Proteomes" id="UP001548189"/>
    </source>
</evidence>
<keyword evidence="1" id="KW-0449">Lipoprotein</keyword>
<sequence>MFMRLVSFFKPICIVCFSILLLACGQKGPLKPAQMSSNMNQSNMHKTYINQLHLSQIPANYSLSKNPAAIAMYPISIRKEQN</sequence>
<evidence type="ECO:0000313" key="1">
    <source>
        <dbReference type="EMBL" id="MET1255678.1"/>
    </source>
</evidence>
<reference evidence="1 2" key="1">
    <citation type="submission" date="2024-06" db="EMBL/GenBank/DDBJ databases">
        <authorList>
            <person name="Li F."/>
        </authorList>
    </citation>
    <scope>NUCLEOTIDE SEQUENCE [LARGE SCALE GENOMIC DNA]</scope>
    <source>
        <strain evidence="1 2">GXAS 311</strain>
    </source>
</reference>
<name>A0ABV2BUS2_9GAMM</name>
<dbReference type="Proteomes" id="UP001548189">
    <property type="component" value="Unassembled WGS sequence"/>
</dbReference>
<dbReference type="PROSITE" id="PS51257">
    <property type="entry name" value="PROKAR_LIPOPROTEIN"/>
    <property type="match status" value="1"/>
</dbReference>
<keyword evidence="2" id="KW-1185">Reference proteome</keyword>
<gene>
    <name evidence="1" type="ORF">ABVT43_11125</name>
</gene>